<dbReference type="GO" id="GO:0048038">
    <property type="term" value="F:quinone binding"/>
    <property type="evidence" value="ECO:0007669"/>
    <property type="project" value="InterPro"/>
</dbReference>
<comment type="cofactor">
    <cofactor evidence="1">
        <name>Cu cation</name>
        <dbReference type="ChEBI" id="CHEBI:23378"/>
    </cofactor>
    <text evidence="1">Contains 1 topaquinone per subunit.</text>
</comment>
<dbReference type="InterPro" id="IPR000269">
    <property type="entry name" value="Cu_amine_oxidase"/>
</dbReference>
<evidence type="ECO:0000313" key="4">
    <source>
        <dbReference type="EMBL" id="CAF4916181.1"/>
    </source>
</evidence>
<dbReference type="PANTHER" id="PTHR10638">
    <property type="entry name" value="COPPER AMINE OXIDASE"/>
    <property type="match status" value="1"/>
</dbReference>
<dbReference type="AlphaFoldDB" id="A0A8S3CSW8"/>
<keyword evidence="1" id="KW-0560">Oxidoreductase</keyword>
<keyword evidence="1" id="KW-0479">Metal-binding</keyword>
<dbReference type="Pfam" id="PF02728">
    <property type="entry name" value="Cu_amine_oxidN3"/>
    <property type="match status" value="1"/>
</dbReference>
<dbReference type="SUPFAM" id="SSF54416">
    <property type="entry name" value="Amine oxidase N-terminal region"/>
    <property type="match status" value="1"/>
</dbReference>
<feature type="domain" description="Copper amine oxidase N3-terminal" evidence="2">
    <location>
        <begin position="5"/>
        <end position="74"/>
    </location>
</feature>
<dbReference type="EMBL" id="CAJOBI010178305">
    <property type="protein sequence ID" value="CAF4916181.1"/>
    <property type="molecule type" value="Genomic_DNA"/>
</dbReference>
<keyword evidence="1" id="KW-0801">TPQ</keyword>
<dbReference type="InterPro" id="IPR015802">
    <property type="entry name" value="Cu_amine_oxidase_N3"/>
</dbReference>
<feature type="non-terminal residue" evidence="4">
    <location>
        <position position="1"/>
    </location>
</feature>
<dbReference type="GO" id="GO:0008131">
    <property type="term" value="F:primary methylamine oxidase activity"/>
    <property type="evidence" value="ECO:0007669"/>
    <property type="project" value="InterPro"/>
</dbReference>
<dbReference type="GO" id="GO:0009308">
    <property type="term" value="P:amine metabolic process"/>
    <property type="evidence" value="ECO:0007669"/>
    <property type="project" value="UniProtKB-UniRule"/>
</dbReference>
<dbReference type="Gene3D" id="3.10.450.40">
    <property type="match status" value="1"/>
</dbReference>
<comment type="caution">
    <text evidence="4">The sequence shown here is derived from an EMBL/GenBank/DDBJ whole genome shotgun (WGS) entry which is preliminary data.</text>
</comment>
<protein>
    <recommendedName>
        <fullName evidence="1">Amine oxidase</fullName>
        <ecNumber evidence="1">1.4.3.-</ecNumber>
    </recommendedName>
</protein>
<comment type="PTM">
    <text evidence="1">Topaquinone (TPQ) is generated by copper-dependent autoxidation of a specific tyrosyl residue.</text>
</comment>
<dbReference type="PANTHER" id="PTHR10638:SF41">
    <property type="entry name" value="AMINE OXIDASE"/>
    <property type="match status" value="1"/>
</dbReference>
<dbReference type="Proteomes" id="UP000681720">
    <property type="component" value="Unassembled WGS sequence"/>
</dbReference>
<dbReference type="EC" id="1.4.3.-" evidence="1"/>
<evidence type="ECO:0000259" key="2">
    <source>
        <dbReference type="Pfam" id="PF02728"/>
    </source>
</evidence>
<evidence type="ECO:0000313" key="5">
    <source>
        <dbReference type="Proteomes" id="UP000676336"/>
    </source>
</evidence>
<gene>
    <name evidence="3" type="ORF">GIL414_LOCUS50772</name>
    <name evidence="4" type="ORF">SMN809_LOCUS52471</name>
</gene>
<accession>A0A8S3CSW8</accession>
<keyword evidence="1" id="KW-0186">Copper</keyword>
<feature type="non-terminal residue" evidence="4">
    <location>
        <position position="75"/>
    </location>
</feature>
<evidence type="ECO:0000313" key="3">
    <source>
        <dbReference type="EMBL" id="CAF4879231.1"/>
    </source>
</evidence>
<comment type="similarity">
    <text evidence="1">Belongs to the copper/topaquinone oxidase family.</text>
</comment>
<evidence type="ECO:0000256" key="1">
    <source>
        <dbReference type="RuleBase" id="RU000672"/>
    </source>
</evidence>
<dbReference type="InterPro" id="IPR016182">
    <property type="entry name" value="Cu_amine_oxidase_N-reg"/>
</dbReference>
<sequence length="75" mass="8706">AVLRSTEFQELILKHYGIEDVNRVMVDIWSSGYYGEEEERTHRLARPLCFVRSDPTDNGYTHPIEGLRPVVDLNT</sequence>
<proteinExistence type="inferred from homology"/>
<dbReference type="GO" id="GO:0005507">
    <property type="term" value="F:copper ion binding"/>
    <property type="evidence" value="ECO:0007669"/>
    <property type="project" value="InterPro"/>
</dbReference>
<dbReference type="Proteomes" id="UP000676336">
    <property type="component" value="Unassembled WGS sequence"/>
</dbReference>
<reference evidence="4" key="1">
    <citation type="submission" date="2021-02" db="EMBL/GenBank/DDBJ databases">
        <authorList>
            <person name="Nowell W R."/>
        </authorList>
    </citation>
    <scope>NUCLEOTIDE SEQUENCE</scope>
</reference>
<dbReference type="EMBL" id="CAJOBJ010169982">
    <property type="protein sequence ID" value="CAF4879231.1"/>
    <property type="molecule type" value="Genomic_DNA"/>
</dbReference>
<organism evidence="4 5">
    <name type="scientific">Rotaria magnacalcarata</name>
    <dbReference type="NCBI Taxonomy" id="392030"/>
    <lineage>
        <taxon>Eukaryota</taxon>
        <taxon>Metazoa</taxon>
        <taxon>Spiralia</taxon>
        <taxon>Gnathifera</taxon>
        <taxon>Rotifera</taxon>
        <taxon>Eurotatoria</taxon>
        <taxon>Bdelloidea</taxon>
        <taxon>Philodinida</taxon>
        <taxon>Philodinidae</taxon>
        <taxon>Rotaria</taxon>
    </lineage>
</organism>
<name>A0A8S3CSW8_9BILA</name>